<dbReference type="RefSeq" id="WP_129068018.1">
    <property type="nucleotide sequence ID" value="NZ_RDFA01000002.1"/>
</dbReference>
<keyword evidence="2" id="KW-0472">Membrane</keyword>
<dbReference type="AlphaFoldDB" id="A0A498KZP3"/>
<dbReference type="OrthoDB" id="204675at2157"/>
<dbReference type="Proteomes" id="UP000289691">
    <property type="component" value="Unassembled WGS sequence"/>
</dbReference>
<evidence type="ECO:0000256" key="1">
    <source>
        <dbReference type="SAM" id="MobiDB-lite"/>
    </source>
</evidence>
<name>A0A498KZP3_9EURY</name>
<organism evidence="4 5">
    <name type="scientific">Halorientalis pallida</name>
    <dbReference type="NCBI Taxonomy" id="2479928"/>
    <lineage>
        <taxon>Archaea</taxon>
        <taxon>Methanobacteriati</taxon>
        <taxon>Methanobacteriota</taxon>
        <taxon>Stenosarchaea group</taxon>
        <taxon>Halobacteria</taxon>
        <taxon>Halobacteriales</taxon>
        <taxon>Haloarculaceae</taxon>
        <taxon>Halorientalis</taxon>
    </lineage>
</organism>
<protein>
    <submittedName>
        <fullName evidence="4">PH domain-containing protein</fullName>
    </submittedName>
</protein>
<dbReference type="EMBL" id="RDFA01000002">
    <property type="protein sequence ID" value="RXK50053.1"/>
    <property type="molecule type" value="Genomic_DNA"/>
</dbReference>
<proteinExistence type="predicted"/>
<reference evidence="4 5" key="1">
    <citation type="submission" date="2019-01" db="EMBL/GenBank/DDBJ databases">
        <title>Halorientalis sp. F13-25 a new haloarchaeum isolated from hypersaline water.</title>
        <authorList>
            <person name="Ana D.-V."/>
            <person name="Cristina S.-P."/>
            <person name="Antonio V."/>
        </authorList>
    </citation>
    <scope>NUCLEOTIDE SEQUENCE [LARGE SCALE GENOMIC DNA]</scope>
    <source>
        <strain evidence="4 5">F13-25</strain>
    </source>
</reference>
<feature type="region of interest" description="Disordered" evidence="1">
    <location>
        <begin position="1"/>
        <end position="20"/>
    </location>
</feature>
<keyword evidence="2" id="KW-1133">Transmembrane helix</keyword>
<dbReference type="InterPro" id="IPR005182">
    <property type="entry name" value="YdbS-like_PH"/>
</dbReference>
<dbReference type="PANTHER" id="PTHR37938:SF1">
    <property type="entry name" value="BLL0215 PROTEIN"/>
    <property type="match status" value="1"/>
</dbReference>
<dbReference type="PANTHER" id="PTHR37938">
    <property type="entry name" value="BLL0215 PROTEIN"/>
    <property type="match status" value="1"/>
</dbReference>
<dbReference type="Pfam" id="PF03703">
    <property type="entry name" value="bPH_2"/>
    <property type="match status" value="1"/>
</dbReference>
<feature type="domain" description="YdbS-like PH" evidence="3">
    <location>
        <begin position="91"/>
        <end position="165"/>
    </location>
</feature>
<keyword evidence="2" id="KW-0812">Transmembrane</keyword>
<evidence type="ECO:0000313" key="5">
    <source>
        <dbReference type="Proteomes" id="UP000289691"/>
    </source>
</evidence>
<evidence type="ECO:0000256" key="2">
    <source>
        <dbReference type="SAM" id="Phobius"/>
    </source>
</evidence>
<comment type="caution">
    <text evidence="4">The sequence shown here is derived from an EMBL/GenBank/DDBJ whole genome shotgun (WGS) entry which is preliminary data.</text>
</comment>
<feature type="transmembrane region" description="Helical" evidence="2">
    <location>
        <begin position="38"/>
        <end position="60"/>
    </location>
</feature>
<evidence type="ECO:0000259" key="3">
    <source>
        <dbReference type="Pfam" id="PF03703"/>
    </source>
</evidence>
<feature type="region of interest" description="Disordered" evidence="1">
    <location>
        <begin position="174"/>
        <end position="197"/>
    </location>
</feature>
<keyword evidence="5" id="KW-1185">Reference proteome</keyword>
<feature type="compositionally biased region" description="Gly residues" evidence="1">
    <location>
        <begin position="174"/>
        <end position="186"/>
    </location>
</feature>
<feature type="transmembrane region" description="Helical" evidence="2">
    <location>
        <begin position="66"/>
        <end position="88"/>
    </location>
</feature>
<sequence>MAGATDDDPGADGPPPSWLPLAGDERVQWRGGPRIRTIIPAVVIGLAFVLAGLGALWYTATEAGSAVLAALGVLAIPSGVLIPSWSLLRIRHTEYVVTDRHLYRKSGVLGRRVTTVGYETVQNVSYSQGITGTLFDHGTVSFDTAGGSGTELSFSNVDDPSAVQQLVEKRRARYGGGDGFGGGTGPSEGDSLPGTTEQWAAVREEVGALRRAIEGRRS</sequence>
<evidence type="ECO:0000313" key="4">
    <source>
        <dbReference type="EMBL" id="RXK50053.1"/>
    </source>
</evidence>
<accession>A0A498KZP3</accession>
<gene>
    <name evidence="4" type="ORF">EAF64_05665</name>
</gene>
<feature type="compositionally biased region" description="Acidic residues" evidence="1">
    <location>
        <begin position="1"/>
        <end position="10"/>
    </location>
</feature>